<dbReference type="AlphaFoldDB" id="A0A9Q8Y6B6"/>
<dbReference type="OrthoDB" id="8420832at2"/>
<keyword evidence="4" id="KW-1185">Reference proteome</keyword>
<gene>
    <name evidence="1" type="ORF">NE863_14675</name>
    <name evidence="2" type="ORF">P4B07_15175</name>
</gene>
<reference evidence="1" key="1">
    <citation type="submission" date="2022-06" db="EMBL/GenBank/DDBJ databases">
        <title>Physiological and biochemical characterization and genomic elucidation of a strain of the genus Ensifer adhaerens M8 that combines arsenic oxidation and chromium reduction.</title>
        <authorList>
            <person name="Li X."/>
            <person name="Yu c."/>
        </authorList>
    </citation>
    <scope>NUCLEOTIDE SEQUENCE</scope>
    <source>
        <strain evidence="1">M8</strain>
    </source>
</reference>
<name>A0A9Q8Y6B6_ENSAD</name>
<organism evidence="1 3">
    <name type="scientific">Ensifer adhaerens</name>
    <name type="common">Sinorhizobium morelense</name>
    <dbReference type="NCBI Taxonomy" id="106592"/>
    <lineage>
        <taxon>Bacteria</taxon>
        <taxon>Pseudomonadati</taxon>
        <taxon>Pseudomonadota</taxon>
        <taxon>Alphaproteobacteria</taxon>
        <taxon>Hyphomicrobiales</taxon>
        <taxon>Rhizobiaceae</taxon>
        <taxon>Sinorhizobium/Ensifer group</taxon>
        <taxon>Ensifer</taxon>
    </lineage>
</organism>
<evidence type="ECO:0000313" key="4">
    <source>
        <dbReference type="Proteomes" id="UP001214094"/>
    </source>
</evidence>
<evidence type="ECO:0000313" key="3">
    <source>
        <dbReference type="Proteomes" id="UP001055460"/>
    </source>
</evidence>
<dbReference type="Proteomes" id="UP001214094">
    <property type="component" value="Chromosome"/>
</dbReference>
<evidence type="ECO:0000313" key="2">
    <source>
        <dbReference type="EMBL" id="WFP89893.1"/>
    </source>
</evidence>
<evidence type="ECO:0000313" key="1">
    <source>
        <dbReference type="EMBL" id="USJ22536.1"/>
    </source>
</evidence>
<protein>
    <submittedName>
        <fullName evidence="1">Uncharacterized protein</fullName>
    </submittedName>
</protein>
<dbReference type="KEGG" id="eah:FA04_14950"/>
<reference evidence="2 4" key="2">
    <citation type="submission" date="2023-03" db="EMBL/GenBank/DDBJ databases">
        <title>Comparative genome and transcriptome analysis combination mining strategies for increasing vitamin B12 production of Ensifer adhaerens strain.</title>
        <authorList>
            <person name="Yongheng L."/>
        </authorList>
    </citation>
    <scope>NUCLEOTIDE SEQUENCE [LARGE SCALE GENOMIC DNA]</scope>
    <source>
        <strain evidence="2 4">Casida A-T305</strain>
    </source>
</reference>
<dbReference type="EMBL" id="CP121308">
    <property type="protein sequence ID" value="WFP89893.1"/>
    <property type="molecule type" value="Genomic_DNA"/>
</dbReference>
<dbReference type="RefSeq" id="WP_034806191.1">
    <property type="nucleotide sequence ID" value="NZ_CAXURO020000001.1"/>
</dbReference>
<proteinExistence type="predicted"/>
<dbReference type="Proteomes" id="UP001055460">
    <property type="component" value="Chromosome"/>
</dbReference>
<dbReference type="EMBL" id="CP098807">
    <property type="protein sequence ID" value="USJ22536.1"/>
    <property type="molecule type" value="Genomic_DNA"/>
</dbReference>
<accession>A0A9Q8Y6B6</accession>
<sequence length="74" mass="8435">MSVLAVLAFSETFVTARRRARQWTVDLLFVEAPVEVPADKPLLLRDVGISAGDPDLRQRERILGQAVYRSHWML</sequence>
<dbReference type="GeneID" id="29518466"/>